<dbReference type="STRING" id="1121353.H924_12235"/>
<feature type="compositionally biased region" description="Low complexity" evidence="1">
    <location>
        <begin position="68"/>
        <end position="78"/>
    </location>
</feature>
<dbReference type="AlphaFoldDB" id="M1UHK1"/>
<dbReference type="HOGENOM" id="CLU_2000041_0_0_11"/>
<dbReference type="Proteomes" id="UP000011760">
    <property type="component" value="Chromosome"/>
</dbReference>
<name>M1UHK1_9CORY</name>
<reference evidence="3 4" key="1">
    <citation type="submission" date="2013-02" db="EMBL/GenBank/DDBJ databases">
        <title>The complete genome sequence of Corynebacterium callunae DSM 20147.</title>
        <authorList>
            <person name="Ruckert C."/>
            <person name="Albersmeier A."/>
            <person name="Kalinowski J."/>
        </authorList>
    </citation>
    <scope>NUCLEOTIDE SEQUENCE [LARGE SCALE GENOMIC DNA]</scope>
    <source>
        <strain evidence="3 4">DSM 20147</strain>
    </source>
</reference>
<sequence>MRQKKLTPSAIAGILLGSVALVGCSTTTATSAPTVSSVMTSTPTYTSSEGNAAGNSEGSHAGGAEHTSAGSSSSVISSEVNPAPSKEVESSATALDVAKQNTLLYDFNAENKAAAESTISLFNV</sequence>
<dbReference type="PATRIC" id="fig|1121353.3.peg.2502"/>
<evidence type="ECO:0000256" key="2">
    <source>
        <dbReference type="SAM" id="SignalP"/>
    </source>
</evidence>
<feature type="compositionally biased region" description="Polar residues" evidence="1">
    <location>
        <begin position="49"/>
        <end position="58"/>
    </location>
</feature>
<feature type="chain" id="PRO_5004018400" description="Secreted protein" evidence="2">
    <location>
        <begin position="32"/>
        <end position="124"/>
    </location>
</feature>
<feature type="compositionally biased region" description="Low complexity" evidence="1">
    <location>
        <begin position="30"/>
        <end position="48"/>
    </location>
</feature>
<evidence type="ECO:0008006" key="5">
    <source>
        <dbReference type="Google" id="ProtNLM"/>
    </source>
</evidence>
<keyword evidence="2" id="KW-0732">Signal</keyword>
<dbReference type="KEGG" id="ccn:H924_12235"/>
<dbReference type="PROSITE" id="PS51257">
    <property type="entry name" value="PROKAR_LIPOPROTEIN"/>
    <property type="match status" value="1"/>
</dbReference>
<proteinExistence type="predicted"/>
<protein>
    <recommendedName>
        <fullName evidence="5">Secreted protein</fullName>
    </recommendedName>
</protein>
<accession>M1UHK1</accession>
<dbReference type="RefSeq" id="WP_015652296.1">
    <property type="nucleotide sequence ID" value="NC_020506.1"/>
</dbReference>
<keyword evidence="4" id="KW-1185">Reference proteome</keyword>
<dbReference type="EMBL" id="CP004354">
    <property type="protein sequence ID" value="AGG67870.1"/>
    <property type="molecule type" value="Genomic_DNA"/>
</dbReference>
<evidence type="ECO:0000256" key="1">
    <source>
        <dbReference type="SAM" id="MobiDB-lite"/>
    </source>
</evidence>
<evidence type="ECO:0000313" key="3">
    <source>
        <dbReference type="EMBL" id="AGG67870.1"/>
    </source>
</evidence>
<gene>
    <name evidence="3" type="ORF">H924_12235</name>
</gene>
<evidence type="ECO:0000313" key="4">
    <source>
        <dbReference type="Proteomes" id="UP000011760"/>
    </source>
</evidence>
<feature type="region of interest" description="Disordered" evidence="1">
    <location>
        <begin position="30"/>
        <end position="92"/>
    </location>
</feature>
<feature type="signal peptide" evidence="2">
    <location>
        <begin position="1"/>
        <end position="31"/>
    </location>
</feature>
<organism evidence="3 4">
    <name type="scientific">Corynebacterium callunae DSM 20147</name>
    <dbReference type="NCBI Taxonomy" id="1121353"/>
    <lineage>
        <taxon>Bacteria</taxon>
        <taxon>Bacillati</taxon>
        <taxon>Actinomycetota</taxon>
        <taxon>Actinomycetes</taxon>
        <taxon>Mycobacteriales</taxon>
        <taxon>Corynebacteriaceae</taxon>
        <taxon>Corynebacterium</taxon>
    </lineage>
</organism>